<dbReference type="Proteomes" id="UP000070121">
    <property type="component" value="Unassembled WGS sequence"/>
</dbReference>
<evidence type="ECO:0008006" key="4">
    <source>
        <dbReference type="Google" id="ProtNLM"/>
    </source>
</evidence>
<gene>
    <name evidence="2" type="ORF">CSAL01_09904</name>
</gene>
<feature type="compositionally biased region" description="Basic and acidic residues" evidence="1">
    <location>
        <begin position="494"/>
        <end position="520"/>
    </location>
</feature>
<evidence type="ECO:0000256" key="1">
    <source>
        <dbReference type="SAM" id="MobiDB-lite"/>
    </source>
</evidence>
<feature type="compositionally biased region" description="Polar residues" evidence="1">
    <location>
        <begin position="1"/>
        <end position="11"/>
    </location>
</feature>
<sequence length="558" mass="62009">MSTESQNIPQNPVTPIAIKAPAPAPALPLPSPEATPEVEDGRIQAERRRTAAAGQQLPDVPAGSTGNMDVDQATRPQSGAGAHVGEVPAQIQRILGCADDSYAEILEVRPDATEKETAIAWRRLGCLLHASVTDHQNADKAFHKLHVAAQELSVNHLEIDEVVNWDGEKLPDLEDESPMEVDPIPVPPQAVRDIFDKATPSLHRLRGNPDDPVARKEIHNFNMLISDFNAAEKEASGADDSDISRPLVSNQEARDVIAAEKKVIDDFIERNHFPRDWRVLHAGVYLQVQDNGAEVAKAKRLAESQAIIQYLWPTAQAADGSLIIGVRKQGQFGHQVCVEMREEDGRVIRRLQSASEAGLLEVERYRQIDGYKNLAEGQSQWSCDDRNDFEELLWVTESHIKRKNTAARKKNPTADCCVKFRTKGIQILTVSSFSMVLGRSSARAEIEKICRRDNIAPPWDAGYISEYYDPSRLEKDPVRRRALQNAQAASSAKRHLDVRKQGLDEAAGKTDRTPEQQEDRVRGLEEEIMEMKKMMIALTENIEKLVGSAKASAQPKKE</sequence>
<dbReference type="InterPro" id="IPR036869">
    <property type="entry name" value="J_dom_sf"/>
</dbReference>
<dbReference type="EMBL" id="JFFI01002120">
    <property type="protein sequence ID" value="KXH42657.1"/>
    <property type="molecule type" value="Genomic_DNA"/>
</dbReference>
<feature type="region of interest" description="Disordered" evidence="1">
    <location>
        <begin position="1"/>
        <end position="83"/>
    </location>
</feature>
<evidence type="ECO:0000313" key="2">
    <source>
        <dbReference type="EMBL" id="KXH42657.1"/>
    </source>
</evidence>
<dbReference type="OrthoDB" id="4839168at2759"/>
<evidence type="ECO:0000313" key="3">
    <source>
        <dbReference type="Proteomes" id="UP000070121"/>
    </source>
</evidence>
<dbReference type="STRING" id="1209931.A0A135T3G8"/>
<dbReference type="AlphaFoldDB" id="A0A135T3G8"/>
<accession>A0A135T3G8</accession>
<proteinExistence type="predicted"/>
<protein>
    <recommendedName>
        <fullName evidence="4">DnaJ domain-containing protein</fullName>
    </recommendedName>
</protein>
<feature type="compositionally biased region" description="Basic and acidic residues" evidence="1">
    <location>
        <begin position="39"/>
        <end position="49"/>
    </location>
</feature>
<name>A0A135T3G8_9PEZI</name>
<feature type="region of interest" description="Disordered" evidence="1">
    <location>
        <begin position="487"/>
        <end position="520"/>
    </location>
</feature>
<comment type="caution">
    <text evidence="2">The sequence shown here is derived from an EMBL/GenBank/DDBJ whole genome shotgun (WGS) entry which is preliminary data.</text>
</comment>
<dbReference type="Gene3D" id="1.10.287.110">
    <property type="entry name" value="DnaJ domain"/>
    <property type="match status" value="1"/>
</dbReference>
<feature type="compositionally biased region" description="Pro residues" evidence="1">
    <location>
        <begin position="22"/>
        <end position="33"/>
    </location>
</feature>
<organism evidence="2 3">
    <name type="scientific">Colletotrichum salicis</name>
    <dbReference type="NCBI Taxonomy" id="1209931"/>
    <lineage>
        <taxon>Eukaryota</taxon>
        <taxon>Fungi</taxon>
        <taxon>Dikarya</taxon>
        <taxon>Ascomycota</taxon>
        <taxon>Pezizomycotina</taxon>
        <taxon>Sordariomycetes</taxon>
        <taxon>Hypocreomycetidae</taxon>
        <taxon>Glomerellales</taxon>
        <taxon>Glomerellaceae</taxon>
        <taxon>Colletotrichum</taxon>
        <taxon>Colletotrichum acutatum species complex</taxon>
    </lineage>
</organism>
<reference evidence="2 3" key="1">
    <citation type="submission" date="2014-02" db="EMBL/GenBank/DDBJ databases">
        <title>The genome sequence of Colletotrichum salicis CBS 607.94.</title>
        <authorList>
            <person name="Baroncelli R."/>
            <person name="Thon M.R."/>
        </authorList>
    </citation>
    <scope>NUCLEOTIDE SEQUENCE [LARGE SCALE GENOMIC DNA]</scope>
    <source>
        <strain evidence="2 3">CBS 607.94</strain>
    </source>
</reference>
<keyword evidence="3" id="KW-1185">Reference proteome</keyword>